<name>A0A0J9T5G8_PLAVI</name>
<organism evidence="4 5">
    <name type="scientific">Plasmodium vivax Mauritania I</name>
    <dbReference type="NCBI Taxonomy" id="1035515"/>
    <lineage>
        <taxon>Eukaryota</taxon>
        <taxon>Sar</taxon>
        <taxon>Alveolata</taxon>
        <taxon>Apicomplexa</taxon>
        <taxon>Aconoidasida</taxon>
        <taxon>Haemosporida</taxon>
        <taxon>Plasmodiidae</taxon>
        <taxon>Plasmodium</taxon>
        <taxon>Plasmodium (Plasmodium)</taxon>
    </lineage>
</organism>
<dbReference type="PROSITE" id="PS50800">
    <property type="entry name" value="SAP"/>
    <property type="match status" value="1"/>
</dbReference>
<dbReference type="InterPro" id="IPR003034">
    <property type="entry name" value="SAP_dom"/>
</dbReference>
<evidence type="ECO:0000313" key="5">
    <source>
        <dbReference type="Proteomes" id="UP000053776"/>
    </source>
</evidence>
<reference evidence="4 5" key="1">
    <citation type="submission" date="2011-08" db="EMBL/GenBank/DDBJ databases">
        <title>The Genome Sequence of Plasmodium vivax Mauritania I.</title>
        <authorList>
            <consortium name="The Broad Institute Genome Sequencing Platform"/>
            <consortium name="The Broad Institute Genome Sequencing Center for Infectious Disease"/>
            <person name="Neafsey D."/>
            <person name="Carlton J."/>
            <person name="Barnwell J."/>
            <person name="Collins W."/>
            <person name="Escalante A."/>
            <person name="Mullikin J."/>
            <person name="Saul A."/>
            <person name="Guigo R."/>
            <person name="Camara F."/>
            <person name="Young S.K."/>
            <person name="Zeng Q."/>
            <person name="Gargeya S."/>
            <person name="Fitzgerald M."/>
            <person name="Haas B."/>
            <person name="Abouelleil A."/>
            <person name="Alvarado L."/>
            <person name="Arachchi H.M."/>
            <person name="Berlin A."/>
            <person name="Brown A."/>
            <person name="Chapman S.B."/>
            <person name="Chen Z."/>
            <person name="Dunbar C."/>
            <person name="Freedman E."/>
            <person name="Gearin G."/>
            <person name="Gellesch M."/>
            <person name="Goldberg J."/>
            <person name="Griggs A."/>
            <person name="Gujja S."/>
            <person name="Heiman D."/>
            <person name="Howarth C."/>
            <person name="Larson L."/>
            <person name="Lui A."/>
            <person name="MacDonald P.J.P."/>
            <person name="Montmayeur A."/>
            <person name="Murphy C."/>
            <person name="Neiman D."/>
            <person name="Pearson M."/>
            <person name="Priest M."/>
            <person name="Roberts A."/>
            <person name="Saif S."/>
            <person name="Shea T."/>
            <person name="Shenoy N."/>
            <person name="Sisk P."/>
            <person name="Stolte C."/>
            <person name="Sykes S."/>
            <person name="Wortman J."/>
            <person name="Nusbaum C."/>
            <person name="Birren B."/>
        </authorList>
    </citation>
    <scope>NUCLEOTIDE SEQUENCE [LARGE SCALE GENOMIC DNA]</scope>
    <source>
        <strain evidence="4 5">Mauritania I</strain>
    </source>
</reference>
<evidence type="ECO:0000259" key="3">
    <source>
        <dbReference type="PROSITE" id="PS50800"/>
    </source>
</evidence>
<feature type="compositionally biased region" description="Gly residues" evidence="1">
    <location>
        <begin position="359"/>
        <end position="385"/>
    </location>
</feature>
<feature type="compositionally biased region" description="Acidic residues" evidence="1">
    <location>
        <begin position="220"/>
        <end position="235"/>
    </location>
</feature>
<evidence type="ECO:0000256" key="1">
    <source>
        <dbReference type="SAM" id="MobiDB-lite"/>
    </source>
</evidence>
<accession>A0A0J9T5G8</accession>
<evidence type="ECO:0000256" key="2">
    <source>
        <dbReference type="SAM" id="SignalP"/>
    </source>
</evidence>
<feature type="compositionally biased region" description="Basic residues" evidence="1">
    <location>
        <begin position="177"/>
        <end position="187"/>
    </location>
</feature>
<protein>
    <recommendedName>
        <fullName evidence="3">SAP domain-containing protein</fullName>
    </recommendedName>
</protein>
<proteinExistence type="predicted"/>
<dbReference type="OrthoDB" id="364843at2759"/>
<dbReference type="AlphaFoldDB" id="A0A0J9T5G8"/>
<feature type="compositionally biased region" description="Low complexity" evidence="1">
    <location>
        <begin position="386"/>
        <end position="397"/>
    </location>
</feature>
<feature type="region of interest" description="Disordered" evidence="1">
    <location>
        <begin position="525"/>
        <end position="549"/>
    </location>
</feature>
<feature type="compositionally biased region" description="Gly residues" evidence="1">
    <location>
        <begin position="118"/>
        <end position="131"/>
    </location>
</feature>
<feature type="compositionally biased region" description="Polar residues" evidence="1">
    <location>
        <begin position="192"/>
        <end position="204"/>
    </location>
</feature>
<keyword evidence="2" id="KW-0732">Signal</keyword>
<sequence>MKRRHIGLALLHCTAFTLLHALIKSCGGVTMKDPLHGKAFGYISSLEKQNTANSVHLKQITMIKRKKKKFILSKKKRDVNMLIMVSAPQKEGADGLRMSPPLCMLRQDFQDPSDGGSSQSGGSGEDGGGFPDEGDEADHLGKGEPNRELQPACEALFPSSPGHDDGDDVEDEQEERRRRKKKRKKKAESKGGRSSPTDEGSSPGRNEDVVDADTPGYDADTAEYDADTAEYDADTPEYDAHLANIASSYAKKAEAVKEEQLAGLDKEKMLEEYNRLVELLKESGRKKMSEYEGNEKKDTYELNERVINSSRRLNLAKMKREIERSFTPNDAVEKKIRDYMHVFTQSVGAADGGTRESGATGGGTRESGATGGGTRESGATGGGTRESGTPDGSTSDGGTRESGAMGGGTGDPPQDALLQEEEEKENREILKRLSRGDYSGVDRFNFKFSAKDLDMMKNLESTEGESGEERKLIDAAFDRLMRDNPVVKELRGQEKAFLQLYERGRRDNVIERDEHVENLKYYNRVSGGESTSNHDGGPGHPPLSPPLSPRELIDRKLLFNRVPSQFVDIKKEDIEEMSEAQVRDELRKRGYPTFGSVKEIKMRLQDVMRVRKNHHYDIRSILKDPERHVLSHIRLDKLKEQLKQFKEHERCGDTESKIKQLDAAMEITSFVNDPVDYLRIDTTEGFAGLADGQQQMEEAEEAEQTDEDLAKVPIVNDCNISEQISMAEKLRKSFTLEGDERQPDRVVPLESEDHPASASAEEQTEQTEELHRREVLQFGGLQETVEEFHRKHSLPLDFIGDFICKVSSQSTQNINRYRRRRKDEVASLQKNQYELMLRGNSINRDFIVYKFVQTNELIRRYLTTKDIVTLIEYSNMADPVDVIHFYSPETIFMLSEEYGITVDRVIDACTRLDIRLPFGGDTRLNAPCFNALTALLARLAAGSAAGSAAG</sequence>
<feature type="domain" description="SAP" evidence="3">
    <location>
        <begin position="574"/>
        <end position="608"/>
    </location>
</feature>
<feature type="signal peptide" evidence="2">
    <location>
        <begin position="1"/>
        <end position="28"/>
    </location>
</feature>
<feature type="region of interest" description="Disordered" evidence="1">
    <location>
        <begin position="345"/>
        <end position="415"/>
    </location>
</feature>
<dbReference type="EMBL" id="KQ235110">
    <property type="protein sequence ID" value="KMZ90329.1"/>
    <property type="molecule type" value="Genomic_DNA"/>
</dbReference>
<feature type="compositionally biased region" description="Basic and acidic residues" evidence="1">
    <location>
        <begin position="137"/>
        <end position="147"/>
    </location>
</feature>
<dbReference type="Proteomes" id="UP000053776">
    <property type="component" value="Unassembled WGS sequence"/>
</dbReference>
<feature type="compositionally biased region" description="Pro residues" evidence="1">
    <location>
        <begin position="539"/>
        <end position="548"/>
    </location>
</feature>
<feature type="region of interest" description="Disordered" evidence="1">
    <location>
        <begin position="105"/>
        <end position="235"/>
    </location>
</feature>
<feature type="region of interest" description="Disordered" evidence="1">
    <location>
        <begin position="736"/>
        <end position="769"/>
    </location>
</feature>
<feature type="chain" id="PRO_5005323059" description="SAP domain-containing protein" evidence="2">
    <location>
        <begin position="29"/>
        <end position="950"/>
    </location>
</feature>
<evidence type="ECO:0000313" key="4">
    <source>
        <dbReference type="EMBL" id="KMZ90329.1"/>
    </source>
</evidence>
<gene>
    <name evidence="4" type="ORF">PVMG_01696</name>
</gene>